<accession>A0A9Q0H277</accession>
<dbReference type="Proteomes" id="UP001141806">
    <property type="component" value="Unassembled WGS sequence"/>
</dbReference>
<proteinExistence type="predicted"/>
<dbReference type="OrthoDB" id="1688035at2759"/>
<evidence type="ECO:0000313" key="1">
    <source>
        <dbReference type="EMBL" id="KAJ4957854.1"/>
    </source>
</evidence>
<dbReference type="AlphaFoldDB" id="A0A9Q0H277"/>
<name>A0A9Q0H277_9MAGN</name>
<gene>
    <name evidence="1" type="ORF">NE237_024965</name>
</gene>
<dbReference type="EMBL" id="JAMYWD010000010">
    <property type="protein sequence ID" value="KAJ4957854.1"/>
    <property type="molecule type" value="Genomic_DNA"/>
</dbReference>
<sequence>MDIGNWCSSGRRSIRLGRRYIESELDEFISGTQSSIPRWRVLWRRIKKEKKRIFDSSSAPVQAPYDPYTYSQNFDQGSTWAEPDNLSRSFSVRFTVPSKDISKEWIDELKNEKHREL</sequence>
<evidence type="ECO:0000313" key="2">
    <source>
        <dbReference type="Proteomes" id="UP001141806"/>
    </source>
</evidence>
<keyword evidence="2" id="KW-1185">Reference proteome</keyword>
<reference evidence="1" key="1">
    <citation type="journal article" date="2023" name="Plant J.">
        <title>The genome of the king protea, Protea cynaroides.</title>
        <authorList>
            <person name="Chang J."/>
            <person name="Duong T.A."/>
            <person name="Schoeman C."/>
            <person name="Ma X."/>
            <person name="Roodt D."/>
            <person name="Barker N."/>
            <person name="Li Z."/>
            <person name="Van de Peer Y."/>
            <person name="Mizrachi E."/>
        </authorList>
    </citation>
    <scope>NUCLEOTIDE SEQUENCE</scope>
    <source>
        <tissue evidence="1">Young leaves</tissue>
    </source>
</reference>
<organism evidence="1 2">
    <name type="scientific">Protea cynaroides</name>
    <dbReference type="NCBI Taxonomy" id="273540"/>
    <lineage>
        <taxon>Eukaryota</taxon>
        <taxon>Viridiplantae</taxon>
        <taxon>Streptophyta</taxon>
        <taxon>Embryophyta</taxon>
        <taxon>Tracheophyta</taxon>
        <taxon>Spermatophyta</taxon>
        <taxon>Magnoliopsida</taxon>
        <taxon>Proteales</taxon>
        <taxon>Proteaceae</taxon>
        <taxon>Protea</taxon>
    </lineage>
</organism>
<comment type="caution">
    <text evidence="1">The sequence shown here is derived from an EMBL/GenBank/DDBJ whole genome shotgun (WGS) entry which is preliminary data.</text>
</comment>
<protein>
    <submittedName>
        <fullName evidence="1">Uncharacterized protein</fullName>
    </submittedName>
</protein>
<dbReference type="PANTHER" id="PTHR33168">
    <property type="entry name" value="STRESS INDUCED PROTEIN-RELATED"/>
    <property type="match status" value="1"/>
</dbReference>